<keyword evidence="3" id="KW-1185">Reference proteome</keyword>
<reference evidence="3" key="1">
    <citation type="submission" date="2017-04" db="EMBL/GenBank/DDBJ databases">
        <authorList>
            <person name="Varghese N."/>
            <person name="Submissions S."/>
        </authorList>
    </citation>
    <scope>NUCLEOTIDE SEQUENCE [LARGE SCALE GENOMIC DNA]</scope>
    <source>
        <strain evidence="3">RKEM611</strain>
    </source>
</reference>
<accession>A0A1Y6CJG2</accession>
<sequence length="237" mass="27124">MKIALLIPCILVLLPSRSFASLTGQRVHFTIHAQDSQEKVYEGYEDIATTAGQLNKKAVYYDLKKQEVMREEVTYNYKDLTLLYYNYENLLTGETTLVKNDSGTLNIRYRPGKDQKEKTGELKWQSDFIHGKSFHELIVREFAKLEQGESLKFALALPYRFETIDFRIAPEGRASDKDGTILKLSLAPQSFFIRQFAPKMSFTYRPGSPPKILTYSGPTGLPIDGEKGQQVIVKFNY</sequence>
<evidence type="ECO:0000313" key="2">
    <source>
        <dbReference type="EMBL" id="SMF68988.1"/>
    </source>
</evidence>
<dbReference type="STRING" id="1513793.SAMN06296036_12485"/>
<gene>
    <name evidence="2" type="ORF">SAMN06296036_12485</name>
</gene>
<dbReference type="RefSeq" id="WP_132323941.1">
    <property type="nucleotide sequence ID" value="NZ_FWZT01000024.1"/>
</dbReference>
<organism evidence="2 3">
    <name type="scientific">Pseudobacteriovorax antillogorgiicola</name>
    <dbReference type="NCBI Taxonomy" id="1513793"/>
    <lineage>
        <taxon>Bacteria</taxon>
        <taxon>Pseudomonadati</taxon>
        <taxon>Bdellovibrionota</taxon>
        <taxon>Oligoflexia</taxon>
        <taxon>Oligoflexales</taxon>
        <taxon>Pseudobacteriovoracaceae</taxon>
        <taxon>Pseudobacteriovorax</taxon>
    </lineage>
</organism>
<evidence type="ECO:0000313" key="3">
    <source>
        <dbReference type="Proteomes" id="UP000192907"/>
    </source>
</evidence>
<proteinExistence type="predicted"/>
<dbReference type="EMBL" id="FWZT01000024">
    <property type="protein sequence ID" value="SMF68988.1"/>
    <property type="molecule type" value="Genomic_DNA"/>
</dbReference>
<evidence type="ECO:0008006" key="4">
    <source>
        <dbReference type="Google" id="ProtNLM"/>
    </source>
</evidence>
<keyword evidence="1" id="KW-0732">Signal</keyword>
<dbReference type="OrthoDB" id="9994675at2"/>
<name>A0A1Y6CJG2_9BACT</name>
<dbReference type="AlphaFoldDB" id="A0A1Y6CJG2"/>
<dbReference type="Proteomes" id="UP000192907">
    <property type="component" value="Unassembled WGS sequence"/>
</dbReference>
<evidence type="ECO:0000256" key="1">
    <source>
        <dbReference type="SAM" id="SignalP"/>
    </source>
</evidence>
<feature type="signal peptide" evidence="1">
    <location>
        <begin position="1"/>
        <end position="20"/>
    </location>
</feature>
<protein>
    <recommendedName>
        <fullName evidence="4">DUF3108 domain-containing protein</fullName>
    </recommendedName>
</protein>
<feature type="chain" id="PRO_5012576902" description="DUF3108 domain-containing protein" evidence="1">
    <location>
        <begin position="21"/>
        <end position="237"/>
    </location>
</feature>